<feature type="non-terminal residue" evidence="2">
    <location>
        <position position="1"/>
    </location>
</feature>
<keyword evidence="1" id="KW-0812">Transmembrane</keyword>
<keyword evidence="1" id="KW-0472">Membrane</keyword>
<keyword evidence="1" id="KW-1133">Transmembrane helix</keyword>
<sequence>VASRNAKPVPTFAGMLQGWVSWALGDFSVKMLVALTMLAPYGLLRLWIADRVLHPAK</sequence>
<gene>
    <name evidence="2" type="ORF">MNBD_ALPHA12-1729</name>
</gene>
<dbReference type="AlphaFoldDB" id="A0A3B0UTD0"/>
<name>A0A3B0UTD0_9ZZZZ</name>
<proteinExistence type="predicted"/>
<evidence type="ECO:0000256" key="1">
    <source>
        <dbReference type="SAM" id="Phobius"/>
    </source>
</evidence>
<reference evidence="2" key="1">
    <citation type="submission" date="2018-06" db="EMBL/GenBank/DDBJ databases">
        <authorList>
            <person name="Zhirakovskaya E."/>
        </authorList>
    </citation>
    <scope>NUCLEOTIDE SEQUENCE</scope>
</reference>
<protein>
    <submittedName>
        <fullName evidence="2">Uncharacterized protein</fullName>
    </submittedName>
</protein>
<accession>A0A3B0UTD0</accession>
<dbReference type="EMBL" id="UOEO01000218">
    <property type="protein sequence ID" value="VAW22936.1"/>
    <property type="molecule type" value="Genomic_DNA"/>
</dbReference>
<evidence type="ECO:0000313" key="2">
    <source>
        <dbReference type="EMBL" id="VAW22936.1"/>
    </source>
</evidence>
<organism evidence="2">
    <name type="scientific">hydrothermal vent metagenome</name>
    <dbReference type="NCBI Taxonomy" id="652676"/>
    <lineage>
        <taxon>unclassified sequences</taxon>
        <taxon>metagenomes</taxon>
        <taxon>ecological metagenomes</taxon>
    </lineage>
</organism>
<feature type="transmembrane region" description="Helical" evidence="1">
    <location>
        <begin position="27"/>
        <end position="48"/>
    </location>
</feature>